<feature type="compositionally biased region" description="Basic and acidic residues" evidence="1">
    <location>
        <begin position="1354"/>
        <end position="1366"/>
    </location>
</feature>
<dbReference type="InterPro" id="IPR029472">
    <property type="entry name" value="Copia-like_N"/>
</dbReference>
<dbReference type="Pfam" id="PF07727">
    <property type="entry name" value="RVT_2"/>
    <property type="match status" value="1"/>
</dbReference>
<gene>
    <name evidence="4" type="ORF">Tci_116758</name>
</gene>
<feature type="non-terminal residue" evidence="4">
    <location>
        <position position="1"/>
    </location>
</feature>
<organism evidence="4">
    <name type="scientific">Tanacetum cinerariifolium</name>
    <name type="common">Dalmatian daisy</name>
    <name type="synonym">Chrysanthemum cinerariifolium</name>
    <dbReference type="NCBI Taxonomy" id="118510"/>
    <lineage>
        <taxon>Eukaryota</taxon>
        <taxon>Viridiplantae</taxon>
        <taxon>Streptophyta</taxon>
        <taxon>Embryophyta</taxon>
        <taxon>Tracheophyta</taxon>
        <taxon>Spermatophyta</taxon>
        <taxon>Magnoliopsida</taxon>
        <taxon>eudicotyledons</taxon>
        <taxon>Gunneridae</taxon>
        <taxon>Pentapetalae</taxon>
        <taxon>asterids</taxon>
        <taxon>campanulids</taxon>
        <taxon>Asterales</taxon>
        <taxon>Asteraceae</taxon>
        <taxon>Asteroideae</taxon>
        <taxon>Anthemideae</taxon>
        <taxon>Anthemidinae</taxon>
        <taxon>Tanacetum</taxon>
    </lineage>
</organism>
<feature type="domain" description="Retrotransposon Copia-like N-terminal" evidence="3">
    <location>
        <begin position="20"/>
        <end position="65"/>
    </location>
</feature>
<evidence type="ECO:0000313" key="4">
    <source>
        <dbReference type="EMBL" id="GEV44781.1"/>
    </source>
</evidence>
<dbReference type="SUPFAM" id="SSF56672">
    <property type="entry name" value="DNA/RNA polymerases"/>
    <property type="match status" value="1"/>
</dbReference>
<feature type="compositionally biased region" description="Pro residues" evidence="1">
    <location>
        <begin position="1032"/>
        <end position="1041"/>
    </location>
</feature>
<feature type="region of interest" description="Disordered" evidence="1">
    <location>
        <begin position="1836"/>
        <end position="1855"/>
    </location>
</feature>
<evidence type="ECO:0000256" key="1">
    <source>
        <dbReference type="SAM" id="MobiDB-lite"/>
    </source>
</evidence>
<dbReference type="PANTHER" id="PTHR37610:SF78">
    <property type="entry name" value="GAG-POLYPEPTIDE OF LTR COPIA-TYPE-RELATED"/>
    <property type="match status" value="1"/>
</dbReference>
<evidence type="ECO:0000259" key="3">
    <source>
        <dbReference type="Pfam" id="PF14244"/>
    </source>
</evidence>
<feature type="compositionally biased region" description="Polar residues" evidence="1">
    <location>
        <begin position="1424"/>
        <end position="1433"/>
    </location>
</feature>
<feature type="region of interest" description="Disordered" evidence="1">
    <location>
        <begin position="1263"/>
        <end position="1284"/>
    </location>
</feature>
<dbReference type="EMBL" id="BKCJ010023802">
    <property type="protein sequence ID" value="GEV44781.1"/>
    <property type="molecule type" value="Genomic_DNA"/>
</dbReference>
<feature type="region of interest" description="Disordered" evidence="1">
    <location>
        <begin position="1908"/>
        <end position="1949"/>
    </location>
</feature>
<sequence length="2234" mass="250492">DPDPVIRISKLDISDPLHLHPNDTTALTVISIKLKGTKNYQVWSCAMLLALEGKNKNGFIDGSCKRSNTDKGLGKQWDRINAIVLGWILNSISEKLFLGQFFSKRAKHVLEELKETYDKIDGSIISTILSREVLPHVRSAYATISSDESYKVTVGSIVGSSQKNQASAFMSNVPNSQNFKRSNQNFSTGPSRPNNLNNNRQGGGSSLNNNRKGRGSGLVCENCGFNGHTIDRYFKIIGYPADFEKKESDEQIATLISLIKDNKVGKNVQANMTGFESEKCLGIGDQCEGLYYLNDQDLWRPYKVTCFERFKYCLTIVDDYTRAVWISNDDERVANDLNKDKNDSNNPSVSGSNINTADLLADSGNDADSSDDLVATQNEEKWMLYLEMVLGNWLNYLKVEKPMEVNGSIRSSSAEVVYMKPPEGYFPPDNKVCRFKKFIYGLKQDPRQWNAKLTSTLIENGFSQSKSGYSLYTKYDKGVFLALLVYVDDIIITGNSISEIEKFKVYLKSKFIIKDLGKLKYFLRIEVIDTDKGICPNQRIYVLDLLSEYGMLACKPAKTPLLSKLVISNEASENDPLLKNVTDYQKLMGKLIYLTNTRPDISYHVHCLSQFMHSTLSSYLNISFKLLRYLKSCPGLGIHIAMTFDILTKGLDTVQHMDLLKRLGSELGSELTSLAGSVLGSELTFLAGSELGLSQVEKSVVELFFMTTDCQLTDIFTKALPREQFEFILSRLGIKNTMADMNIPATDAPAKQAHAIAPPTRTDDQIFPSSNWAPIGKSNCVLDVHKSQKNQSYLPNCYGHTKNTNFVRAFTTSSTIPAIYIQWFWDTMCFNSSTGLYSCQLDEQWFNLHKDILRDALDITPTNDNNPFVAPPSSDTVIEYVKNLGYPSTLRNVSTMSVNALYQPWRAILSMINMCLTGKTAGFDRPRHPVLHILKNLATASRRKKKTTHLLIPSIRYTKLIIHHLKTKHNIHPRSGSPLYYSYNESVPNTLRYVRKDGREIFGGETESSKDTKVTKPKAAKATKPASDPKPKPSPTQPPKAVPEKKQKMVQETPDEPSPAKRSKGGRVRKIRKPMSSLKLVDEPSAEDVSVEEPAYNEKEANLQRALELILKEQAERTQGPARPVVIREPDSRRFHPLPMTPKNKSHVDQFILQRHTLMSAKASGPGESPSLEAELTLTDSETESDNEAGPNPGVQDEGKARLNPGDAAGSQPQSSHVVHARPNLEPMDLEATDASHLQNPEQLDEEFTTTTYPDIQENLKLPSEDPFFVEKKREEEPRKTNVEAEVSKSVNEIVTDAVDWAMQAPLRARFSDLSAIDMKEILQQRMFEDKSYKAHEDHKKLFDAPKKSLEYDYSDKLLSDLGEARQKKRKRRDVPRTPSRSPPPQPPPPPPPAGTSGAPGTSGASRSSQLPPLPPPPSIVGLSGTQELSPTDSLILDDSIPDEQMEECHKLLTDQVDWTNPEGGQVRINVNRPQPLGGPPSHVTIQLQFFFNKYLEYLRHGSKGSSPALSISKMKAASYPDFSFELLVPEKMWIEDVCTYDISEKSHMRILSVVIIKAYSRYGYDYLSEIILRRADLQEHTIAEKDFKNLYPSDFEDMNLLLLQGHLDHLRGWEAAGYEIKHDYTIIESPRAVVFPVKNNERKIMRFNEIYKFSDGTLTQILEALSYRIKEFKIKRLNPGVNSLVHLHRALSTLRCSGLRTANTAAKPCQGDSSEFYLITVCKTRTFALGDKPHSFFAPEGKPPRRGLNPRPFACGNNLPKMERIGEYEDAISHWKDTHTNKGGVSKYKNEETYLCKKQVADRVIPPLTSDEIMDGVLGSNDRGHIPGRGMIVTGTGSSHPPLPGARNEGKEARNEATSCKDIITQFPAHFNQEQASSHPHNALAEFNSDPNLYQDIMNLGGCYKPVRDVEDEDEDGDKDEDDNDDELIGHNSYYTHLGPGPTQQNIQAATKPRDRLAAARMFQDEVKTVQEDTGSQNPSDRSQALRTICPNHGYAKKHTLSLFGYVTLIFQKPECLITSRHTMKESINSYDDLNKAFLKNYLQHKKCLKDPVEINNIKQRDGESIEEFMRSKKGGNLRKVAKQRITQTFSPESASSFLPLGEEDGTEGPLIIEAEMGRHCVHRIGQKPDGPHNHAVVGFSGEIIWSLGQISLLVKIGGTVTLRSSRINPLECTMVSGTGTPQSVINQVTEEKIQVAIHLEYLEQTIAIGSTLTEEGWKELYGLLRRNLDIFT</sequence>
<feature type="compositionally biased region" description="Basic residues" evidence="1">
    <location>
        <begin position="1061"/>
        <end position="1073"/>
    </location>
</feature>
<feature type="region of interest" description="Disordered" evidence="1">
    <location>
        <begin position="172"/>
        <end position="211"/>
    </location>
</feature>
<feature type="compositionally biased region" description="Polar residues" evidence="1">
    <location>
        <begin position="172"/>
        <end position="210"/>
    </location>
</feature>
<feature type="region of interest" description="Disordered" evidence="1">
    <location>
        <begin position="1114"/>
        <end position="1243"/>
    </location>
</feature>
<feature type="domain" description="Reverse transcriptase Ty1/copia-type" evidence="2">
    <location>
        <begin position="414"/>
        <end position="562"/>
    </location>
</feature>
<dbReference type="InterPro" id="IPR043502">
    <property type="entry name" value="DNA/RNA_pol_sf"/>
</dbReference>
<feature type="compositionally biased region" description="Basic and acidic residues" evidence="1">
    <location>
        <begin position="1002"/>
        <end position="1014"/>
    </location>
</feature>
<dbReference type="InterPro" id="IPR013103">
    <property type="entry name" value="RVT_2"/>
</dbReference>
<proteinExistence type="predicted"/>
<feature type="compositionally biased region" description="Low complexity" evidence="1">
    <location>
        <begin position="1395"/>
        <end position="1411"/>
    </location>
</feature>
<comment type="caution">
    <text evidence="4">The sequence shown here is derived from an EMBL/GenBank/DDBJ whole genome shotgun (WGS) entry which is preliminary data.</text>
</comment>
<feature type="compositionally biased region" description="Acidic residues" evidence="1">
    <location>
        <begin position="1911"/>
        <end position="1928"/>
    </location>
</feature>
<feature type="compositionally biased region" description="Basic and acidic residues" evidence="1">
    <location>
        <begin position="1269"/>
        <end position="1284"/>
    </location>
</feature>
<dbReference type="Pfam" id="PF14244">
    <property type="entry name" value="Retrotran_gag_3"/>
    <property type="match status" value="1"/>
</dbReference>
<feature type="region of interest" description="Disordered" evidence="1">
    <location>
        <begin position="1354"/>
        <end position="1440"/>
    </location>
</feature>
<name>A0A699GNT3_TANCI</name>
<reference evidence="4" key="1">
    <citation type="journal article" date="2019" name="Sci. Rep.">
        <title>Draft genome of Tanacetum cinerariifolium, the natural source of mosquito coil.</title>
        <authorList>
            <person name="Yamashiro T."/>
            <person name="Shiraishi A."/>
            <person name="Satake H."/>
            <person name="Nakayama K."/>
        </authorList>
    </citation>
    <scope>NUCLEOTIDE SEQUENCE</scope>
</reference>
<accession>A0A699GNT3</accession>
<feature type="compositionally biased region" description="Pro residues" evidence="1">
    <location>
        <begin position="1381"/>
        <end position="1394"/>
    </location>
</feature>
<protein>
    <submittedName>
        <fullName evidence="4">Ribonuclease H-like domain-containing protein</fullName>
    </submittedName>
</protein>
<feature type="region of interest" description="Disordered" evidence="1">
    <location>
        <begin position="1002"/>
        <end position="1095"/>
    </location>
</feature>
<dbReference type="PANTHER" id="PTHR37610">
    <property type="entry name" value="CCHC-TYPE DOMAIN-CONTAINING PROTEIN"/>
    <property type="match status" value="1"/>
</dbReference>
<feature type="region of interest" description="Disordered" evidence="1">
    <location>
        <begin position="336"/>
        <end position="355"/>
    </location>
</feature>
<evidence type="ECO:0000259" key="2">
    <source>
        <dbReference type="Pfam" id="PF07727"/>
    </source>
</evidence>